<dbReference type="InterPro" id="IPR005123">
    <property type="entry name" value="Oxoglu/Fe-dep_dioxygenase_dom"/>
</dbReference>
<dbReference type="InterPro" id="IPR045135">
    <property type="entry name" value="Rpn7_N"/>
</dbReference>
<dbReference type="Pfam" id="PF03171">
    <property type="entry name" value="2OG-FeII_Oxy"/>
    <property type="match status" value="1"/>
</dbReference>
<dbReference type="InterPro" id="IPR044861">
    <property type="entry name" value="IPNS-like_FE2OG_OXY"/>
</dbReference>
<keyword evidence="2" id="KW-0408">Iron</keyword>
<name>A0A9D4W173_PEA</name>
<dbReference type="AlphaFoldDB" id="A0A9D4W173"/>
<dbReference type="Proteomes" id="UP001058974">
    <property type="component" value="Chromosome 6"/>
</dbReference>
<feature type="region of interest" description="Disordered" evidence="4">
    <location>
        <begin position="46"/>
        <end position="66"/>
    </location>
</feature>
<dbReference type="Gramene" id="Psat06G0038300-T1">
    <property type="protein sequence ID" value="KAI5393237.1"/>
    <property type="gene ID" value="KIW84_060383"/>
</dbReference>
<dbReference type="GO" id="GO:0043161">
    <property type="term" value="P:proteasome-mediated ubiquitin-dependent protein catabolic process"/>
    <property type="evidence" value="ECO:0007669"/>
    <property type="project" value="TreeGrafter"/>
</dbReference>
<evidence type="ECO:0000256" key="3">
    <source>
        <dbReference type="SAM" id="Coils"/>
    </source>
</evidence>
<feature type="compositionally biased region" description="Pro residues" evidence="4">
    <location>
        <begin position="53"/>
        <end position="66"/>
    </location>
</feature>
<dbReference type="InterPro" id="IPR026992">
    <property type="entry name" value="DIOX_N"/>
</dbReference>
<evidence type="ECO:0000256" key="1">
    <source>
        <dbReference type="ARBA" id="ARBA00022723"/>
    </source>
</evidence>
<dbReference type="InterPro" id="IPR019585">
    <property type="entry name" value="Rpn7/CSN1"/>
</dbReference>
<feature type="domain" description="Fe2OG dioxygenase" evidence="5">
    <location>
        <begin position="429"/>
        <end position="530"/>
    </location>
</feature>
<dbReference type="Pfam" id="PF10602">
    <property type="entry name" value="RPN7"/>
    <property type="match status" value="1"/>
</dbReference>
<reference evidence="6 7" key="1">
    <citation type="journal article" date="2022" name="Nat. Genet.">
        <title>Improved pea reference genome and pan-genome highlight genomic features and evolutionary characteristics.</title>
        <authorList>
            <person name="Yang T."/>
            <person name="Liu R."/>
            <person name="Luo Y."/>
            <person name="Hu S."/>
            <person name="Wang D."/>
            <person name="Wang C."/>
            <person name="Pandey M.K."/>
            <person name="Ge S."/>
            <person name="Xu Q."/>
            <person name="Li N."/>
            <person name="Li G."/>
            <person name="Huang Y."/>
            <person name="Saxena R.K."/>
            <person name="Ji Y."/>
            <person name="Li M."/>
            <person name="Yan X."/>
            <person name="He Y."/>
            <person name="Liu Y."/>
            <person name="Wang X."/>
            <person name="Xiang C."/>
            <person name="Varshney R.K."/>
            <person name="Ding H."/>
            <person name="Gao S."/>
            <person name="Zong X."/>
        </authorList>
    </citation>
    <scope>NUCLEOTIDE SEQUENCE [LARGE SCALE GENOMIC DNA]</scope>
    <source>
        <strain evidence="6 7">cv. Zhongwan 6</strain>
    </source>
</reference>
<keyword evidence="7" id="KW-1185">Reference proteome</keyword>
<dbReference type="InterPro" id="IPR027443">
    <property type="entry name" value="IPNS-like_sf"/>
</dbReference>
<evidence type="ECO:0000256" key="4">
    <source>
        <dbReference type="SAM" id="MobiDB-lite"/>
    </source>
</evidence>
<keyword evidence="1" id="KW-0479">Metal-binding</keyword>
<dbReference type="EMBL" id="JAMSHJ010000006">
    <property type="protein sequence ID" value="KAI5393237.1"/>
    <property type="molecule type" value="Genomic_DNA"/>
</dbReference>
<dbReference type="PANTHER" id="PTHR14145:SF1">
    <property type="entry name" value="26S PROTEASOME NON-ATPASE REGULATORY SUBUNIT 6"/>
    <property type="match status" value="1"/>
</dbReference>
<dbReference type="GO" id="GO:0000502">
    <property type="term" value="C:proteasome complex"/>
    <property type="evidence" value="ECO:0007669"/>
    <property type="project" value="UniProtKB-KW"/>
</dbReference>
<dbReference type="Pfam" id="PF14226">
    <property type="entry name" value="DIOX_N"/>
    <property type="match status" value="1"/>
</dbReference>
<gene>
    <name evidence="6" type="ORF">KIW84_060383</name>
</gene>
<dbReference type="SUPFAM" id="SSF51197">
    <property type="entry name" value="Clavaminate synthase-like"/>
    <property type="match status" value="1"/>
</dbReference>
<evidence type="ECO:0000313" key="7">
    <source>
        <dbReference type="Proteomes" id="UP001058974"/>
    </source>
</evidence>
<accession>A0A9D4W173</accession>
<dbReference type="GO" id="GO:0046872">
    <property type="term" value="F:metal ion binding"/>
    <property type="evidence" value="ECO:0007669"/>
    <property type="project" value="UniProtKB-KW"/>
</dbReference>
<feature type="coiled-coil region" evidence="3">
    <location>
        <begin position="127"/>
        <end position="158"/>
    </location>
</feature>
<evidence type="ECO:0000313" key="6">
    <source>
        <dbReference type="EMBL" id="KAI5393237.1"/>
    </source>
</evidence>
<evidence type="ECO:0000259" key="5">
    <source>
        <dbReference type="PROSITE" id="PS51471"/>
    </source>
</evidence>
<organism evidence="6 7">
    <name type="scientific">Pisum sativum</name>
    <name type="common">Garden pea</name>
    <name type="synonym">Lathyrus oleraceus</name>
    <dbReference type="NCBI Taxonomy" id="3888"/>
    <lineage>
        <taxon>Eukaryota</taxon>
        <taxon>Viridiplantae</taxon>
        <taxon>Streptophyta</taxon>
        <taxon>Embryophyta</taxon>
        <taxon>Tracheophyta</taxon>
        <taxon>Spermatophyta</taxon>
        <taxon>Magnoliopsida</taxon>
        <taxon>eudicotyledons</taxon>
        <taxon>Gunneridae</taxon>
        <taxon>Pentapetalae</taxon>
        <taxon>rosids</taxon>
        <taxon>fabids</taxon>
        <taxon>Fabales</taxon>
        <taxon>Fabaceae</taxon>
        <taxon>Papilionoideae</taxon>
        <taxon>50 kb inversion clade</taxon>
        <taxon>NPAAA clade</taxon>
        <taxon>Hologalegina</taxon>
        <taxon>IRL clade</taxon>
        <taxon>Fabeae</taxon>
        <taxon>Lathyrus</taxon>
    </lineage>
</organism>
<dbReference type="PANTHER" id="PTHR14145">
    <property type="entry name" value="26S PROTESOME SUBUNIT 6"/>
    <property type="match status" value="1"/>
</dbReference>
<evidence type="ECO:0000256" key="2">
    <source>
        <dbReference type="ARBA" id="ARBA00023004"/>
    </source>
</evidence>
<keyword evidence="3" id="KW-0175">Coiled coil</keyword>
<sequence>MVVVLAMKAIVSVELAVIVHALMLLDDPLLSLPSTSENPIFRLRGSLRRHPNNRPPHSPLTSEPPPFPPPQLVLADKLFLLKQPDVQDIDKVGFKEDVFTFVKDHDMVPLYETLVADSVLDMDRTLLDSMRAKIDDELKKLDEKIADAEENLGESEVREAHLAKSLFFIRIGDKEKALEHLKITETKTVAVGQKMDLVFYTLQLGFFDMDFDLISKSIDKAKSLFEEGGDWERKNRLKVYEGLYCMSTRNFEKAATLFLDSISPDHQHNDNYPASDEEIPTIDYSMLLSDDTDQRSIALQLLAHACEEYGFFYLVNHTMPDDVLKTVLKRISDYFDPKTVDERRISYKKHPSDKFQWRQNANDGENREYLKVIAHPKDQVPSNPISLSKVTEEYNNEMRKIALGLARAMSKNLGFDENYIEKALDMKLGFDVITMNIYPPNSEAKSDIGLTDHTDPSFVITLMQDVNGGLQILSHQGNWINVYIPHHAILIQLGDHLEILTNGKYKSHVHRVLVNNNKVQRISIVTLHGPSLDKFVVPDTKFVDDENPQTYIGMTYRESLEANGDNLIDLQSSLELIKLA</sequence>
<comment type="caution">
    <text evidence="6">The sequence shown here is derived from an EMBL/GenBank/DDBJ whole genome shotgun (WGS) entry which is preliminary data.</text>
</comment>
<keyword evidence="6" id="KW-0647">Proteasome</keyword>
<dbReference type="Gene3D" id="2.60.120.330">
    <property type="entry name" value="B-lactam Antibiotic, Isopenicillin N Synthase, Chain"/>
    <property type="match status" value="1"/>
</dbReference>
<dbReference type="PROSITE" id="PS51471">
    <property type="entry name" value="FE2OG_OXY"/>
    <property type="match status" value="1"/>
</dbReference>
<dbReference type="Gene3D" id="1.25.40.570">
    <property type="match status" value="1"/>
</dbReference>
<protein>
    <submittedName>
        <fullName evidence="6">Proteasome regulatory particle subunit</fullName>
    </submittedName>
</protein>
<proteinExistence type="predicted"/>